<keyword evidence="2" id="KW-1185">Reference proteome</keyword>
<comment type="caution">
    <text evidence="1">The sequence shown here is derived from an EMBL/GenBank/DDBJ whole genome shotgun (WGS) entry which is preliminary data.</text>
</comment>
<protein>
    <submittedName>
        <fullName evidence="1">Uncharacterized protein</fullName>
    </submittedName>
</protein>
<proteinExistence type="predicted"/>
<dbReference type="EMBL" id="JAHRHJ020000002">
    <property type="protein sequence ID" value="KAH9327858.1"/>
    <property type="molecule type" value="Genomic_DNA"/>
</dbReference>
<feature type="non-terminal residue" evidence="1">
    <location>
        <position position="88"/>
    </location>
</feature>
<evidence type="ECO:0000313" key="1">
    <source>
        <dbReference type="EMBL" id="KAH9327858.1"/>
    </source>
</evidence>
<reference evidence="1 2" key="1">
    <citation type="journal article" date="2021" name="Nat. Plants">
        <title>The Taxus genome provides insights into paclitaxel biosynthesis.</title>
        <authorList>
            <person name="Xiong X."/>
            <person name="Gou J."/>
            <person name="Liao Q."/>
            <person name="Li Y."/>
            <person name="Zhou Q."/>
            <person name="Bi G."/>
            <person name="Li C."/>
            <person name="Du R."/>
            <person name="Wang X."/>
            <person name="Sun T."/>
            <person name="Guo L."/>
            <person name="Liang H."/>
            <person name="Lu P."/>
            <person name="Wu Y."/>
            <person name="Zhang Z."/>
            <person name="Ro D.K."/>
            <person name="Shang Y."/>
            <person name="Huang S."/>
            <person name="Yan J."/>
        </authorList>
    </citation>
    <scope>NUCLEOTIDE SEQUENCE [LARGE SCALE GENOMIC DNA]</scope>
    <source>
        <strain evidence="1">Ta-2019</strain>
    </source>
</reference>
<evidence type="ECO:0000313" key="2">
    <source>
        <dbReference type="Proteomes" id="UP000824469"/>
    </source>
</evidence>
<organism evidence="1 2">
    <name type="scientific">Taxus chinensis</name>
    <name type="common">Chinese yew</name>
    <name type="synonym">Taxus wallichiana var. chinensis</name>
    <dbReference type="NCBI Taxonomy" id="29808"/>
    <lineage>
        <taxon>Eukaryota</taxon>
        <taxon>Viridiplantae</taxon>
        <taxon>Streptophyta</taxon>
        <taxon>Embryophyta</taxon>
        <taxon>Tracheophyta</taxon>
        <taxon>Spermatophyta</taxon>
        <taxon>Pinopsida</taxon>
        <taxon>Pinidae</taxon>
        <taxon>Conifers II</taxon>
        <taxon>Cupressales</taxon>
        <taxon>Taxaceae</taxon>
        <taxon>Taxus</taxon>
    </lineage>
</organism>
<name>A0AA38LK91_TAXCH</name>
<gene>
    <name evidence="1" type="ORF">KI387_044350</name>
</gene>
<accession>A0AA38LK91</accession>
<sequence length="88" mass="9774">MWRDTPACQERDTTIQHRLTLTCKLSAHWEALRAKYDRTGATKLQSLVTRADPRKGATPVIVAPHLTSSTSLRAPGTVSRSTYQSLPL</sequence>
<dbReference type="Proteomes" id="UP000824469">
    <property type="component" value="Unassembled WGS sequence"/>
</dbReference>
<dbReference type="AlphaFoldDB" id="A0AA38LK91"/>